<dbReference type="RefSeq" id="WP_239135491.1">
    <property type="nucleotide sequence ID" value="NZ_BOMJ01000006.1"/>
</dbReference>
<accession>A0A1H2CIN8</accession>
<dbReference type="AlphaFoldDB" id="A0A1H2CIN8"/>
<gene>
    <name evidence="1" type="ORF">SAMN04489716_5946</name>
</gene>
<reference evidence="1 2" key="1">
    <citation type="submission" date="2016-10" db="EMBL/GenBank/DDBJ databases">
        <authorList>
            <person name="de Groot N.N."/>
        </authorList>
    </citation>
    <scope>NUCLEOTIDE SEQUENCE [LARGE SCALE GENOMIC DNA]</scope>
    <source>
        <strain evidence="1 2">DSM 43941</strain>
    </source>
</reference>
<sequence length="117" mass="13074">MAAFVWDRVDRFRRMVVSGEVRVDPPILEAAAGACDELQDRLRQSSRNIEPETEVAMAGLPGWSTRGALESLMWAWNDDATRFATYLGSMGDALNGCARDYRHTDHANAALFDIRGR</sequence>
<protein>
    <submittedName>
        <fullName evidence="1">Uncharacterized conserved protein YukE</fullName>
    </submittedName>
</protein>
<organism evidence="1 2">
    <name type="scientific">Actinoplanes derwentensis</name>
    <dbReference type="NCBI Taxonomy" id="113562"/>
    <lineage>
        <taxon>Bacteria</taxon>
        <taxon>Bacillati</taxon>
        <taxon>Actinomycetota</taxon>
        <taxon>Actinomycetes</taxon>
        <taxon>Micromonosporales</taxon>
        <taxon>Micromonosporaceae</taxon>
        <taxon>Actinoplanes</taxon>
    </lineage>
</organism>
<dbReference type="Gene3D" id="1.10.287.1060">
    <property type="entry name" value="ESAT-6-like"/>
    <property type="match status" value="1"/>
</dbReference>
<dbReference type="InterPro" id="IPR036689">
    <property type="entry name" value="ESAT-6-like_sf"/>
</dbReference>
<evidence type="ECO:0000313" key="1">
    <source>
        <dbReference type="EMBL" id="SDT70395.1"/>
    </source>
</evidence>
<name>A0A1H2CIN8_9ACTN</name>
<dbReference type="EMBL" id="LT629758">
    <property type="protein sequence ID" value="SDT70395.1"/>
    <property type="molecule type" value="Genomic_DNA"/>
</dbReference>
<dbReference type="STRING" id="113562.SAMN04489716_5946"/>
<dbReference type="SUPFAM" id="SSF140453">
    <property type="entry name" value="EsxAB dimer-like"/>
    <property type="match status" value="1"/>
</dbReference>
<dbReference type="Proteomes" id="UP000198688">
    <property type="component" value="Chromosome I"/>
</dbReference>
<evidence type="ECO:0000313" key="2">
    <source>
        <dbReference type="Proteomes" id="UP000198688"/>
    </source>
</evidence>
<keyword evidence="2" id="KW-1185">Reference proteome</keyword>
<proteinExistence type="predicted"/>